<dbReference type="PIRSF" id="PIRSF000559">
    <property type="entry name" value="cGMP-dep_kinase"/>
    <property type="match status" value="1"/>
</dbReference>
<dbReference type="Gene3D" id="1.10.510.10">
    <property type="entry name" value="Transferase(Phosphotransferase) domain 1"/>
    <property type="match status" value="1"/>
</dbReference>
<evidence type="ECO:0000256" key="15">
    <source>
        <dbReference type="SAM" id="MobiDB-lite"/>
    </source>
</evidence>
<dbReference type="InterPro" id="IPR011009">
    <property type="entry name" value="Kinase-like_dom_sf"/>
</dbReference>
<keyword evidence="20" id="KW-1185">Reference proteome</keyword>
<name>A0AAD9RXR3_9HYME</name>
<evidence type="ECO:0000256" key="6">
    <source>
        <dbReference type="ARBA" id="ARBA00022741"/>
    </source>
</evidence>
<keyword evidence="5" id="KW-0808">Transferase</keyword>
<evidence type="ECO:0000256" key="13">
    <source>
        <dbReference type="PIRSR" id="PIRSR000559-2"/>
    </source>
</evidence>
<feature type="domain" description="AGC-kinase C-terminal" evidence="18">
    <location>
        <begin position="592"/>
        <end position="642"/>
    </location>
</feature>
<reference evidence="19" key="2">
    <citation type="journal article" date="2023" name="Commun. Biol.">
        <title>Intrasexual cuticular hydrocarbon dimorphism in a wasp sheds light on hydrocarbon biosynthesis genes in Hymenoptera.</title>
        <authorList>
            <person name="Moris V.C."/>
            <person name="Podsiadlowski L."/>
            <person name="Martin S."/>
            <person name="Oeyen J.P."/>
            <person name="Donath A."/>
            <person name="Petersen M."/>
            <person name="Wilbrandt J."/>
            <person name="Misof B."/>
            <person name="Liedtke D."/>
            <person name="Thamm M."/>
            <person name="Scheiner R."/>
            <person name="Schmitt T."/>
            <person name="Niehuis O."/>
        </authorList>
    </citation>
    <scope>NUCLEOTIDE SEQUENCE</scope>
    <source>
        <strain evidence="19">GBR_01_08_01A</strain>
    </source>
</reference>
<dbReference type="InterPro" id="IPR018490">
    <property type="entry name" value="cNMP-bd_dom_sf"/>
</dbReference>
<dbReference type="InterPro" id="IPR017441">
    <property type="entry name" value="Protein_kinase_ATP_BS"/>
</dbReference>
<organism evidence="19 20">
    <name type="scientific">Odynerus spinipes</name>
    <dbReference type="NCBI Taxonomy" id="1348599"/>
    <lineage>
        <taxon>Eukaryota</taxon>
        <taxon>Metazoa</taxon>
        <taxon>Ecdysozoa</taxon>
        <taxon>Arthropoda</taxon>
        <taxon>Hexapoda</taxon>
        <taxon>Insecta</taxon>
        <taxon>Pterygota</taxon>
        <taxon>Neoptera</taxon>
        <taxon>Endopterygota</taxon>
        <taxon>Hymenoptera</taxon>
        <taxon>Apocrita</taxon>
        <taxon>Aculeata</taxon>
        <taxon>Vespoidea</taxon>
        <taxon>Vespidae</taxon>
        <taxon>Eumeninae</taxon>
        <taxon>Odynerus</taxon>
    </lineage>
</organism>
<comment type="catalytic activity">
    <reaction evidence="11">
        <text>L-seryl-[protein] + ATP = O-phospho-L-seryl-[protein] + ADP + H(+)</text>
        <dbReference type="Rhea" id="RHEA:17989"/>
        <dbReference type="Rhea" id="RHEA-COMP:9863"/>
        <dbReference type="Rhea" id="RHEA-COMP:11604"/>
        <dbReference type="ChEBI" id="CHEBI:15378"/>
        <dbReference type="ChEBI" id="CHEBI:29999"/>
        <dbReference type="ChEBI" id="CHEBI:30616"/>
        <dbReference type="ChEBI" id="CHEBI:83421"/>
        <dbReference type="ChEBI" id="CHEBI:456216"/>
        <dbReference type="EC" id="2.7.11.12"/>
    </reaction>
</comment>
<comment type="caution">
    <text evidence="19">The sequence shown here is derived from an EMBL/GenBank/DDBJ whole genome shotgun (WGS) entry which is preliminary data.</text>
</comment>
<keyword evidence="7" id="KW-0418">Kinase</keyword>
<feature type="active site" description="Proton acceptor" evidence="12">
    <location>
        <position position="457"/>
    </location>
</feature>
<dbReference type="PROSITE" id="PS50042">
    <property type="entry name" value="CNMP_BINDING_3"/>
    <property type="match status" value="2"/>
</dbReference>
<dbReference type="Proteomes" id="UP001258017">
    <property type="component" value="Unassembled WGS sequence"/>
</dbReference>
<keyword evidence="3" id="KW-0723">Serine/threonine-protein kinase</keyword>
<reference evidence="19" key="1">
    <citation type="submission" date="2021-08" db="EMBL/GenBank/DDBJ databases">
        <authorList>
            <person name="Misof B."/>
            <person name="Oliver O."/>
            <person name="Podsiadlowski L."/>
            <person name="Donath A."/>
            <person name="Peters R."/>
            <person name="Mayer C."/>
            <person name="Rust J."/>
            <person name="Gunkel S."/>
            <person name="Lesny P."/>
            <person name="Martin S."/>
            <person name="Oeyen J.P."/>
            <person name="Petersen M."/>
            <person name="Panagiotis P."/>
            <person name="Wilbrandt J."/>
            <person name="Tanja T."/>
        </authorList>
    </citation>
    <scope>NUCLEOTIDE SEQUENCE</scope>
    <source>
        <strain evidence="19">GBR_01_08_01A</strain>
        <tissue evidence="19">Thorax + abdomen</tissue>
    </source>
</reference>
<dbReference type="Gene3D" id="2.60.120.10">
    <property type="entry name" value="Jelly Rolls"/>
    <property type="match status" value="2"/>
</dbReference>
<evidence type="ECO:0000256" key="2">
    <source>
        <dbReference type="ARBA" id="ARBA00012428"/>
    </source>
</evidence>
<dbReference type="FunFam" id="1.10.510.10:FF:000210">
    <property type="entry name" value="Non-specific serine/threonine protein kinase"/>
    <property type="match status" value="1"/>
</dbReference>
<dbReference type="SUPFAM" id="SSF56112">
    <property type="entry name" value="Protein kinase-like (PK-like)"/>
    <property type="match status" value="1"/>
</dbReference>
<dbReference type="CDD" id="cd00038">
    <property type="entry name" value="CAP_ED"/>
    <property type="match status" value="2"/>
</dbReference>
<dbReference type="InterPro" id="IPR000961">
    <property type="entry name" value="AGC-kinase_C"/>
</dbReference>
<keyword evidence="9" id="KW-0142">cGMP-binding</keyword>
<dbReference type="InterPro" id="IPR008271">
    <property type="entry name" value="Ser/Thr_kinase_AS"/>
</dbReference>
<evidence type="ECO:0000256" key="8">
    <source>
        <dbReference type="ARBA" id="ARBA00022840"/>
    </source>
</evidence>
<evidence type="ECO:0000259" key="16">
    <source>
        <dbReference type="PROSITE" id="PS50011"/>
    </source>
</evidence>
<evidence type="ECO:0000256" key="11">
    <source>
        <dbReference type="ARBA" id="ARBA00047462"/>
    </source>
</evidence>
<dbReference type="InterPro" id="IPR014710">
    <property type="entry name" value="RmlC-like_jellyroll"/>
</dbReference>
<evidence type="ECO:0000256" key="9">
    <source>
        <dbReference type="ARBA" id="ARBA00022992"/>
    </source>
</evidence>
<evidence type="ECO:0000313" key="19">
    <source>
        <dbReference type="EMBL" id="KAK2587910.1"/>
    </source>
</evidence>
<dbReference type="InterPro" id="IPR000719">
    <property type="entry name" value="Prot_kinase_dom"/>
</dbReference>
<accession>A0AAD9RXR3</accession>
<feature type="compositionally biased region" description="Basic and acidic residues" evidence="15">
    <location>
        <begin position="618"/>
        <end position="631"/>
    </location>
</feature>
<dbReference type="PROSITE" id="PS00108">
    <property type="entry name" value="PROTEIN_KINASE_ST"/>
    <property type="match status" value="1"/>
</dbReference>
<dbReference type="SMART" id="SM00100">
    <property type="entry name" value="cNMP"/>
    <property type="match status" value="2"/>
</dbReference>
<feature type="domain" description="Cyclic nucleotide-binding" evidence="17">
    <location>
        <begin position="192"/>
        <end position="315"/>
    </location>
</feature>
<sequence>MPLSCLRKTFNATVNLSKRKKPRTNHEDYYRQITNTRKHGVLGEVDETEAVIPTYDKDSRSKELIKRAIAQNTFLGNLSDVQIEEVASAMWQQEVAANTRLIYEGETGSHLYVSERGTFEIYIGETYYGRFGAGVAFGELALLYNTKRLCSIDVQTDGLVWVLDRKIFHAIVSRSTRQSTEYCLRLLRQISILKDLPEEVLLKMSDLIIVEFFRGNTYIFHEGEPGDKFYIVNGGNVKITKNRSYGGDEELMILDKGDYFGEKALYGDETSRRQANAVALPPGAECYTIDRQSFIDYLGGLESIRNKDWQTKKKSIVTDNWDEEFRDLTLSNMEVEGTIGKGGYGRVELVVVNSMPNTCFARKKVRKHLITKMRLQKLIYNEKYSLMACDSPFICRLFRTFKDKKYLYFLMEACLGGDLRTALQRNVRFEPSTAKFLIACIVEGLDHLHSLGIIYRDLKPENVLIDHQGYAKLADLGSSKYVGAYKTMTYVGTLEYLAPEIIQSLGYNRAADYWALGVVVYELLLGWTPFQGINEIEVGNNIIAGIDAIELPKILSNSAKDIILRLLEPDPTKRLGYLQNGANDIRNHRWFKDLRWRSLQNQSMPSPIKPTIKHSRDRRNFDRYPPDRDEAPLDFSAWDENF</sequence>
<dbReference type="Pfam" id="PF00069">
    <property type="entry name" value="Pkinase"/>
    <property type="match status" value="1"/>
</dbReference>
<dbReference type="PROSITE" id="PS50011">
    <property type="entry name" value="PROTEIN_KINASE_DOM"/>
    <property type="match status" value="1"/>
</dbReference>
<dbReference type="GO" id="GO:0004692">
    <property type="term" value="F:cGMP-dependent protein kinase activity"/>
    <property type="evidence" value="ECO:0007669"/>
    <property type="project" value="UniProtKB-EC"/>
</dbReference>
<evidence type="ECO:0000313" key="20">
    <source>
        <dbReference type="Proteomes" id="UP001258017"/>
    </source>
</evidence>
<evidence type="ECO:0000259" key="18">
    <source>
        <dbReference type="PROSITE" id="PS51285"/>
    </source>
</evidence>
<feature type="region of interest" description="Disordered" evidence="15">
    <location>
        <begin position="602"/>
        <end position="632"/>
    </location>
</feature>
<proteinExistence type="inferred from homology"/>
<dbReference type="InterPro" id="IPR000595">
    <property type="entry name" value="cNMP-bd_dom"/>
</dbReference>
<feature type="binding site" evidence="13 14">
    <location>
        <position position="363"/>
    </location>
    <ligand>
        <name>ATP</name>
        <dbReference type="ChEBI" id="CHEBI:30616"/>
    </ligand>
</feature>
<evidence type="ECO:0000256" key="7">
    <source>
        <dbReference type="ARBA" id="ARBA00022777"/>
    </source>
</evidence>
<dbReference type="SMART" id="SM00220">
    <property type="entry name" value="S_TKc"/>
    <property type="match status" value="1"/>
</dbReference>
<gene>
    <name evidence="19" type="ORF">KPH14_004003</name>
</gene>
<dbReference type="PROSITE" id="PS51285">
    <property type="entry name" value="AGC_KINASE_CTER"/>
    <property type="match status" value="1"/>
</dbReference>
<feature type="domain" description="Protein kinase" evidence="16">
    <location>
        <begin position="333"/>
        <end position="591"/>
    </location>
</feature>
<keyword evidence="6 13" id="KW-0547">Nucleotide-binding</keyword>
<keyword evidence="8 13" id="KW-0067">ATP-binding</keyword>
<dbReference type="GO" id="GO:0005524">
    <property type="term" value="F:ATP binding"/>
    <property type="evidence" value="ECO:0007669"/>
    <property type="project" value="UniProtKB-UniRule"/>
</dbReference>
<dbReference type="SUPFAM" id="SSF51206">
    <property type="entry name" value="cAMP-binding domain-like"/>
    <property type="match status" value="2"/>
</dbReference>
<dbReference type="GO" id="GO:0030553">
    <property type="term" value="F:cGMP binding"/>
    <property type="evidence" value="ECO:0007669"/>
    <property type="project" value="UniProtKB-KW"/>
</dbReference>
<evidence type="ECO:0000256" key="14">
    <source>
        <dbReference type="PROSITE-ProRule" id="PRU10141"/>
    </source>
</evidence>
<dbReference type="Pfam" id="PF00027">
    <property type="entry name" value="cNMP_binding"/>
    <property type="match status" value="2"/>
</dbReference>
<evidence type="ECO:0000256" key="5">
    <source>
        <dbReference type="ARBA" id="ARBA00022679"/>
    </source>
</evidence>
<evidence type="ECO:0000256" key="3">
    <source>
        <dbReference type="ARBA" id="ARBA00022527"/>
    </source>
</evidence>
<dbReference type="PANTHER" id="PTHR24353:SF144">
    <property type="match status" value="1"/>
</dbReference>
<evidence type="ECO:0000256" key="4">
    <source>
        <dbReference type="ARBA" id="ARBA00022535"/>
    </source>
</evidence>
<protein>
    <recommendedName>
        <fullName evidence="2">cGMP-dependent protein kinase</fullName>
        <ecNumber evidence="2">2.7.11.12</ecNumber>
    </recommendedName>
</protein>
<feature type="domain" description="Cyclic nucleotide-binding" evidence="17">
    <location>
        <begin position="74"/>
        <end position="189"/>
    </location>
</feature>
<evidence type="ECO:0000256" key="12">
    <source>
        <dbReference type="PIRSR" id="PIRSR000559-1"/>
    </source>
</evidence>
<evidence type="ECO:0000256" key="10">
    <source>
        <dbReference type="ARBA" id="ARBA00047298"/>
    </source>
</evidence>
<dbReference type="AlphaFoldDB" id="A0AAD9RXR3"/>
<dbReference type="PROSITE" id="PS00889">
    <property type="entry name" value="CNMP_BINDING_2"/>
    <property type="match status" value="1"/>
</dbReference>
<dbReference type="EMBL" id="JAIFRP010000006">
    <property type="protein sequence ID" value="KAK2587910.1"/>
    <property type="molecule type" value="Genomic_DNA"/>
</dbReference>
<dbReference type="PROSITE" id="PS00107">
    <property type="entry name" value="PROTEIN_KINASE_ATP"/>
    <property type="match status" value="1"/>
</dbReference>
<evidence type="ECO:0000256" key="1">
    <source>
        <dbReference type="ARBA" id="ARBA00006352"/>
    </source>
</evidence>
<keyword evidence="4" id="KW-0140">cGMP</keyword>
<dbReference type="Gene3D" id="3.30.200.20">
    <property type="entry name" value="Phosphorylase Kinase, domain 1"/>
    <property type="match status" value="1"/>
</dbReference>
<dbReference type="EC" id="2.7.11.12" evidence="2"/>
<dbReference type="PANTHER" id="PTHR24353">
    <property type="entry name" value="CYCLIC NUCLEOTIDE-DEPENDENT PROTEIN KINASE"/>
    <property type="match status" value="1"/>
</dbReference>
<comment type="similarity">
    <text evidence="1">Belongs to the protein kinase superfamily. AGC Ser/Thr protein kinase family. cGMP subfamily.</text>
</comment>
<comment type="catalytic activity">
    <reaction evidence="10">
        <text>L-threonyl-[protein] + ATP = O-phospho-L-threonyl-[protein] + ADP + H(+)</text>
        <dbReference type="Rhea" id="RHEA:46608"/>
        <dbReference type="Rhea" id="RHEA-COMP:11060"/>
        <dbReference type="Rhea" id="RHEA-COMP:11605"/>
        <dbReference type="ChEBI" id="CHEBI:15378"/>
        <dbReference type="ChEBI" id="CHEBI:30013"/>
        <dbReference type="ChEBI" id="CHEBI:30616"/>
        <dbReference type="ChEBI" id="CHEBI:61977"/>
        <dbReference type="ChEBI" id="CHEBI:456216"/>
        <dbReference type="EC" id="2.7.11.12"/>
    </reaction>
</comment>
<evidence type="ECO:0000259" key="17">
    <source>
        <dbReference type="PROSITE" id="PS50042"/>
    </source>
</evidence>
<dbReference type="InterPro" id="IPR018488">
    <property type="entry name" value="cNMP-bd_CS"/>
</dbReference>
<dbReference type="InterPro" id="IPR002374">
    <property type="entry name" value="cGMP_dep_kinase"/>
</dbReference>